<name>A0A1I7YER0_9BILA</name>
<dbReference type="WBParaSite" id="L893_g15637.t1">
    <property type="protein sequence ID" value="L893_g15637.t1"/>
    <property type="gene ID" value="L893_g15637"/>
</dbReference>
<evidence type="ECO:0000313" key="2">
    <source>
        <dbReference type="Proteomes" id="UP000095287"/>
    </source>
</evidence>
<feature type="compositionally biased region" description="Basic and acidic residues" evidence="1">
    <location>
        <begin position="28"/>
        <end position="44"/>
    </location>
</feature>
<feature type="region of interest" description="Disordered" evidence="1">
    <location>
        <begin position="66"/>
        <end position="101"/>
    </location>
</feature>
<evidence type="ECO:0000256" key="1">
    <source>
        <dbReference type="SAM" id="MobiDB-lite"/>
    </source>
</evidence>
<accession>A0A1I7YER0</accession>
<sequence>MLRRKINGTFDSIVAQRRSFGWIMISHHERQRQLRKDRDPDRSPRNPSATFAGLRKTSVRRIRGQLAELGGSGAQRTRSGAARRGIEREPDLRTIWKGEGT</sequence>
<evidence type="ECO:0000313" key="3">
    <source>
        <dbReference type="WBParaSite" id="L893_g15637.t1"/>
    </source>
</evidence>
<organism evidence="2 3">
    <name type="scientific">Steinernema glaseri</name>
    <dbReference type="NCBI Taxonomy" id="37863"/>
    <lineage>
        <taxon>Eukaryota</taxon>
        <taxon>Metazoa</taxon>
        <taxon>Ecdysozoa</taxon>
        <taxon>Nematoda</taxon>
        <taxon>Chromadorea</taxon>
        <taxon>Rhabditida</taxon>
        <taxon>Tylenchina</taxon>
        <taxon>Panagrolaimomorpha</taxon>
        <taxon>Strongyloidoidea</taxon>
        <taxon>Steinernematidae</taxon>
        <taxon>Steinernema</taxon>
    </lineage>
</organism>
<protein>
    <submittedName>
        <fullName evidence="3">RNA-directed DNA polymerase</fullName>
    </submittedName>
</protein>
<proteinExistence type="predicted"/>
<reference evidence="3" key="1">
    <citation type="submission" date="2016-11" db="UniProtKB">
        <authorList>
            <consortium name="WormBaseParasite"/>
        </authorList>
    </citation>
    <scope>IDENTIFICATION</scope>
</reference>
<keyword evidence="2" id="KW-1185">Reference proteome</keyword>
<feature type="region of interest" description="Disordered" evidence="1">
    <location>
        <begin position="28"/>
        <end position="53"/>
    </location>
</feature>
<dbReference type="Proteomes" id="UP000095287">
    <property type="component" value="Unplaced"/>
</dbReference>
<feature type="compositionally biased region" description="Basic and acidic residues" evidence="1">
    <location>
        <begin position="84"/>
        <end position="101"/>
    </location>
</feature>
<dbReference type="AlphaFoldDB" id="A0A1I7YER0"/>